<gene>
    <name evidence="2" type="ORF">UFOVP449_48</name>
</gene>
<reference evidence="2" key="1">
    <citation type="submission" date="2020-04" db="EMBL/GenBank/DDBJ databases">
        <authorList>
            <person name="Chiriac C."/>
            <person name="Salcher M."/>
            <person name="Ghai R."/>
            <person name="Kavagutti S V."/>
        </authorList>
    </citation>
    <scope>NUCLEOTIDE SEQUENCE</scope>
</reference>
<feature type="compositionally biased region" description="Low complexity" evidence="1">
    <location>
        <begin position="364"/>
        <end position="382"/>
    </location>
</feature>
<evidence type="ECO:0000313" key="2">
    <source>
        <dbReference type="EMBL" id="CAB4142428.1"/>
    </source>
</evidence>
<evidence type="ECO:0000256" key="1">
    <source>
        <dbReference type="SAM" id="MobiDB-lite"/>
    </source>
</evidence>
<feature type="compositionally biased region" description="Polar residues" evidence="1">
    <location>
        <begin position="1"/>
        <end position="25"/>
    </location>
</feature>
<proteinExistence type="predicted"/>
<organism evidence="2">
    <name type="scientific">uncultured Caudovirales phage</name>
    <dbReference type="NCBI Taxonomy" id="2100421"/>
    <lineage>
        <taxon>Viruses</taxon>
        <taxon>Duplodnaviria</taxon>
        <taxon>Heunggongvirae</taxon>
        <taxon>Uroviricota</taxon>
        <taxon>Caudoviricetes</taxon>
        <taxon>Peduoviridae</taxon>
        <taxon>Maltschvirus</taxon>
        <taxon>Maltschvirus maltsch</taxon>
    </lineage>
</organism>
<feature type="region of interest" description="Disordered" evidence="1">
    <location>
        <begin position="1"/>
        <end position="102"/>
    </location>
</feature>
<sequence length="516" mass="55941">MANTISKNRTGLTNVPISETPSMDSAVQPGQPGQSTSNGRRPTPRRPAAGPFNGLPVLTTPAEPPTPPPAEPKRQVPKVPQPAPPSLDGLIGRKGITQRPDRYRVDSTEFTVSAVADGVGPKPNITPLRFEIGQRPELKPLLRVDGVVVKAGPHWLVSPQTLADLTRSGNPHYDLVANGALLGTPLGRTVPVIEINIDSLEELAAGRDRVNGFAAVASVDYIHETPTVMGIPEGILEQINYTLDPNTERPEDSFQIWGLNLTGDYSIAKLATDTAQADGRLDREKLRRFVTGVGERMSVMQKDFNIIKAIFYRGELAEADRSTPVSVRRRAKADDSDEEPTSRWVIRTTKVVGHSATPDTAPLTTGEAAAPELPETATDPAEGANRAPEINTAGSEKARLLGDWNSYGFTAAERAELKATPANRPPFITIADGTRIGIGAVRWSPMVAERARVILPYTEGPSSRRVGDPAKWRERWVGYYGALTDNPEQLNRQRIAELLALAGKIRELEVADSKIY</sequence>
<protein>
    <submittedName>
        <fullName evidence="2">Uncharacterized protein</fullName>
    </submittedName>
</protein>
<feature type="region of interest" description="Disordered" evidence="1">
    <location>
        <begin position="354"/>
        <end position="388"/>
    </location>
</feature>
<dbReference type="EMBL" id="LR796420">
    <property type="protein sequence ID" value="CAB4142428.1"/>
    <property type="molecule type" value="Genomic_DNA"/>
</dbReference>
<accession>A0A6J5M6U1</accession>
<feature type="region of interest" description="Disordered" evidence="1">
    <location>
        <begin position="322"/>
        <end position="342"/>
    </location>
</feature>
<name>A0A6J5M6U1_9CAUD</name>